<name>A0A068Z3D4_9GAMM</name>
<dbReference type="RefSeq" id="WP_006708822.1">
    <property type="nucleotide sequence ID" value="NZ_CP050855.1"/>
</dbReference>
<protein>
    <submittedName>
        <fullName evidence="1">Lipoprotein</fullName>
    </submittedName>
</protein>
<dbReference type="GeneID" id="93736111"/>
<accession>A0A068Z3D4</accession>
<evidence type="ECO:0000313" key="1">
    <source>
        <dbReference type="EMBL" id="BBI92915.1"/>
    </source>
</evidence>
<organism evidence="1 2">
    <name type="scientific">Serratia symbiotica</name>
    <dbReference type="NCBI Taxonomy" id="138074"/>
    <lineage>
        <taxon>Bacteria</taxon>
        <taxon>Pseudomonadati</taxon>
        <taxon>Pseudomonadota</taxon>
        <taxon>Gammaproteobacteria</taxon>
        <taxon>Enterobacterales</taxon>
        <taxon>Yersiniaceae</taxon>
        <taxon>Serratia</taxon>
    </lineage>
</organism>
<dbReference type="EMBL" id="AP019531">
    <property type="protein sequence ID" value="BBI92915.1"/>
    <property type="molecule type" value="Genomic_DNA"/>
</dbReference>
<sequence length="107" mass="11459">MHGLIFLRSNNMKKVILVTGALVLSACSYFLPQNNQTLYYQCGTTPLTAALDAKASEVSFLLGGELLHQKEGLALSITMASTLSNPRGNAHVECNGRVMISDCVQAS</sequence>
<reference evidence="1 2" key="1">
    <citation type="submission" date="2019-03" db="EMBL/GenBank/DDBJ databases">
        <title>The genome sequence of Candidatus Serratia symbiotica strain IS.</title>
        <authorList>
            <person name="Nikoh N."/>
            <person name="Koga R."/>
            <person name="Oshima K."/>
            <person name="Hattori M."/>
            <person name="Fukatsu T."/>
        </authorList>
    </citation>
    <scope>NUCLEOTIDE SEQUENCE [LARGE SCALE GENOMIC DNA]</scope>
    <source>
        <strain evidence="1 2">IS</strain>
    </source>
</reference>
<keyword evidence="1" id="KW-0449">Lipoprotein</keyword>
<dbReference type="AlphaFoldDB" id="A0A068Z3D4"/>
<dbReference type="Proteomes" id="UP000324392">
    <property type="component" value="Chromosome"/>
</dbReference>
<evidence type="ECO:0000313" key="2">
    <source>
        <dbReference type="Proteomes" id="UP000324392"/>
    </source>
</evidence>
<gene>
    <name evidence="1" type="ORF">SSYIS1_28510</name>
</gene>
<proteinExistence type="predicted"/>
<dbReference type="STRING" id="138074.SYMBAF_50354"/>